<dbReference type="PANTHER" id="PTHR46268">
    <property type="entry name" value="STRESS RESPONSE PROTEIN NHAX"/>
    <property type="match status" value="1"/>
</dbReference>
<dbReference type="InterPro" id="IPR006015">
    <property type="entry name" value="Universal_stress_UspA"/>
</dbReference>
<name>A0A109J176_9HYPH</name>
<proteinExistence type="inferred from homology"/>
<dbReference type="Proteomes" id="UP000068164">
    <property type="component" value="Unassembled WGS sequence"/>
</dbReference>
<evidence type="ECO:0000313" key="3">
    <source>
        <dbReference type="EMBL" id="KWV40465.1"/>
    </source>
</evidence>
<evidence type="ECO:0000256" key="1">
    <source>
        <dbReference type="ARBA" id="ARBA00008791"/>
    </source>
</evidence>
<protein>
    <submittedName>
        <fullName evidence="3">Universal stress protein UspA</fullName>
    </submittedName>
</protein>
<evidence type="ECO:0000313" key="4">
    <source>
        <dbReference type="Proteomes" id="UP000068164"/>
    </source>
</evidence>
<dbReference type="EMBL" id="LNCD01000147">
    <property type="protein sequence ID" value="KWV40465.1"/>
    <property type="molecule type" value="Genomic_DNA"/>
</dbReference>
<feature type="domain" description="UspA" evidence="2">
    <location>
        <begin position="1"/>
        <end position="145"/>
    </location>
</feature>
<dbReference type="CDD" id="cd00293">
    <property type="entry name" value="USP-like"/>
    <property type="match status" value="1"/>
</dbReference>
<dbReference type="SUPFAM" id="SSF52402">
    <property type="entry name" value="Adenine nucleotide alpha hydrolases-like"/>
    <property type="match status" value="1"/>
</dbReference>
<comment type="similarity">
    <text evidence="1">Belongs to the universal stress protein A family.</text>
</comment>
<dbReference type="RefSeq" id="WP_062376223.1">
    <property type="nucleotide sequence ID" value="NZ_LNCD01000147.1"/>
</dbReference>
<gene>
    <name evidence="3" type="ORF">AS026_25785</name>
</gene>
<dbReference type="InterPro" id="IPR014729">
    <property type="entry name" value="Rossmann-like_a/b/a_fold"/>
</dbReference>
<keyword evidence="4" id="KW-1185">Reference proteome</keyword>
<accession>A0A109J176</accession>
<dbReference type="Pfam" id="PF00582">
    <property type="entry name" value="Usp"/>
    <property type="match status" value="1"/>
</dbReference>
<dbReference type="OrthoDB" id="5564966at2"/>
<organism evidence="3 4">
    <name type="scientific">Rhizobium altiplani</name>
    <dbReference type="NCBI Taxonomy" id="1864509"/>
    <lineage>
        <taxon>Bacteria</taxon>
        <taxon>Pseudomonadati</taxon>
        <taxon>Pseudomonadota</taxon>
        <taxon>Alphaproteobacteria</taxon>
        <taxon>Hyphomicrobiales</taxon>
        <taxon>Rhizobiaceae</taxon>
        <taxon>Rhizobium/Agrobacterium group</taxon>
        <taxon>Rhizobium</taxon>
    </lineage>
</organism>
<dbReference type="PANTHER" id="PTHR46268:SF15">
    <property type="entry name" value="UNIVERSAL STRESS PROTEIN HP_0031"/>
    <property type="match status" value="1"/>
</dbReference>
<evidence type="ECO:0000259" key="2">
    <source>
        <dbReference type="Pfam" id="PF00582"/>
    </source>
</evidence>
<dbReference type="AlphaFoldDB" id="A0A109J176"/>
<dbReference type="InterPro" id="IPR006016">
    <property type="entry name" value="UspA"/>
</dbReference>
<reference evidence="3 4" key="1">
    <citation type="submission" date="2015-11" db="EMBL/GenBank/DDBJ databases">
        <title>Draft Genome Sequence of the Strain BR 10423 (Rhizobium sp.) isolated from nodules of Mimosa pudica.</title>
        <authorList>
            <person name="Barauna A.C."/>
            <person name="Zilli J.E."/>
            <person name="Simoes-Araujo J.L."/>
            <person name="Reis V.M."/>
            <person name="James E.K."/>
            <person name="Reis F.B.Jr."/>
            <person name="Rouws L.F."/>
            <person name="Passos S.R."/>
            <person name="Gois S.R."/>
        </authorList>
    </citation>
    <scope>NUCLEOTIDE SEQUENCE [LARGE SCALE GENOMIC DNA]</scope>
    <source>
        <strain evidence="3 4">BR10423</strain>
    </source>
</reference>
<sequence>MYNRILIPTDGSELASKGVDHGLALAKALGIPATVINLTVPLAGFALQGVVQAQALDSYNHAVKEDLIEIERIVRDKSAKAQVTVDFVHEINSSPATAILETAQAKNCDLIVISSHGRTGIGRMILGSQTQQVLANSTVPVLVVR</sequence>
<comment type="caution">
    <text evidence="3">The sequence shown here is derived from an EMBL/GenBank/DDBJ whole genome shotgun (WGS) entry which is preliminary data.</text>
</comment>
<dbReference type="Gene3D" id="3.40.50.620">
    <property type="entry name" value="HUPs"/>
    <property type="match status" value="1"/>
</dbReference>
<dbReference type="PRINTS" id="PR01438">
    <property type="entry name" value="UNVRSLSTRESS"/>
</dbReference>